<reference evidence="2" key="2">
    <citation type="submission" date="2021-03" db="UniProtKB">
        <authorList>
            <consortium name="EnsemblPlants"/>
        </authorList>
    </citation>
    <scope>IDENTIFICATION</scope>
</reference>
<dbReference type="Gramene" id="evm.model.08.871">
    <property type="protein sequence ID" value="cds.evm.model.08.871"/>
    <property type="gene ID" value="evm.TU.08.871"/>
</dbReference>
<reference evidence="2" key="1">
    <citation type="submission" date="2018-11" db="EMBL/GenBank/DDBJ databases">
        <authorList>
            <person name="Grassa J C."/>
        </authorList>
    </citation>
    <scope>NUCLEOTIDE SEQUENCE [LARGE SCALE GENOMIC DNA]</scope>
</reference>
<protein>
    <submittedName>
        <fullName evidence="2">Uncharacterized protein</fullName>
    </submittedName>
</protein>
<proteinExistence type="predicted"/>
<dbReference type="EMBL" id="UZAU01000694">
    <property type="status" value="NOT_ANNOTATED_CDS"/>
    <property type="molecule type" value="Genomic_DNA"/>
</dbReference>
<feature type="region of interest" description="Disordered" evidence="1">
    <location>
        <begin position="1"/>
        <end position="43"/>
    </location>
</feature>
<organism evidence="2 3">
    <name type="scientific">Cannabis sativa</name>
    <name type="common">Hemp</name>
    <name type="synonym">Marijuana</name>
    <dbReference type="NCBI Taxonomy" id="3483"/>
    <lineage>
        <taxon>Eukaryota</taxon>
        <taxon>Viridiplantae</taxon>
        <taxon>Streptophyta</taxon>
        <taxon>Embryophyta</taxon>
        <taxon>Tracheophyta</taxon>
        <taxon>Spermatophyta</taxon>
        <taxon>Magnoliopsida</taxon>
        <taxon>eudicotyledons</taxon>
        <taxon>Gunneridae</taxon>
        <taxon>Pentapetalae</taxon>
        <taxon>rosids</taxon>
        <taxon>fabids</taxon>
        <taxon>Rosales</taxon>
        <taxon>Cannabaceae</taxon>
        <taxon>Cannabis</taxon>
    </lineage>
</organism>
<dbReference type="EnsemblPlants" id="evm.model.08.871">
    <property type="protein sequence ID" value="cds.evm.model.08.871"/>
    <property type="gene ID" value="evm.TU.08.871"/>
</dbReference>
<feature type="compositionally biased region" description="Polar residues" evidence="1">
    <location>
        <begin position="1"/>
        <end position="12"/>
    </location>
</feature>
<evidence type="ECO:0000313" key="3">
    <source>
        <dbReference type="Proteomes" id="UP000596661"/>
    </source>
</evidence>
<dbReference type="AlphaFoldDB" id="A0A803QCM6"/>
<accession>A0A803QCM6</accession>
<evidence type="ECO:0000256" key="1">
    <source>
        <dbReference type="SAM" id="MobiDB-lite"/>
    </source>
</evidence>
<evidence type="ECO:0000313" key="2">
    <source>
        <dbReference type="EnsemblPlants" id="cds.evm.model.08.871"/>
    </source>
</evidence>
<name>A0A803QCM6_CANSA</name>
<sequence>MEMDSPQSSRPQGQLVEPCVDQTNPLTRPVASPNFGDNAGVGNSNLPTEWQQIFQEMCSIILCEEDELRRLRQPASSATVEKVLPPAPMPVVGNQGFMLPHRDSVFERFVKLEPRMFLGGTDII</sequence>
<keyword evidence="3" id="KW-1185">Reference proteome</keyword>
<dbReference type="Proteomes" id="UP000596661">
    <property type="component" value="Chromosome 8"/>
</dbReference>